<dbReference type="PANTHER" id="PTHR12948:SF3">
    <property type="entry name" value="NEDD8 ULTIMATE BUSTER 1"/>
    <property type="match status" value="1"/>
</dbReference>
<feature type="domain" description="Ubiquitin-like" evidence="3">
    <location>
        <begin position="119"/>
        <end position="160"/>
    </location>
</feature>
<evidence type="ECO:0000313" key="5">
    <source>
        <dbReference type="RefSeq" id="XP_052744625.1"/>
    </source>
</evidence>
<dbReference type="Gene3D" id="1.10.8.10">
    <property type="entry name" value="DNA helicase RuvA subunit, C-terminal domain"/>
    <property type="match status" value="3"/>
</dbReference>
<evidence type="ECO:0000256" key="1">
    <source>
        <dbReference type="SAM" id="MobiDB-lite"/>
    </source>
</evidence>
<sequence length="606" mass="67790">MELSLEHEDLLIKLRAKLNEEKIKLWEAPFIADGGEISQSLKELATKYATSLSLNEDVVIQGLFELQLHSIEKLKANEEFKQTGCATLQVRAILPGEKARIMKIMKLLNVRGEELIGSLAEMLSVARNRVKLIYNGKLIKPGPTLEEQGIKNGAQLMALVMAETPEQVAKEDKIYKEMKTTLDDATLLSEYVDDIGDDDEYMKLEDQSGKTVNLPPAERKALMVGLALHERGRAAAKKKDYALALVLLLEADRQLNECRSSILSSVDNVAVLQLDIAWCYLCLRNLSSANDAAARLARAEASFTATYGEDHQRLIALKGTNANERALFMRLYLLQGIVAYHRNKRAEARALFERAEGELRHLKVDENSVLALMELGWSRGQAMTGLRATGGDLDRAHHYLEDRKKEREEAREKHRLERERSKLGICEDGSAVKPQLVEALQGMGFARRLAIIALRNSNNSVADAVRLIQEQPELLEDSDSDDAMTPSSEDFPVEPDNKLVDELVAMGYPAQEARSALRLARNHINRAVDLLLGVVSHDPSNPSTSAAGSSQHKKKLQKKLLKAKRKIQRERALRRLKSAIRGEEDDYLSASLAEEEQFLAQYKSLL</sequence>
<dbReference type="Pfam" id="PF18037">
    <property type="entry name" value="Ubiquitin_5"/>
    <property type="match status" value="1"/>
</dbReference>
<gene>
    <name evidence="5" type="primary">LOC112055069</name>
</gene>
<dbReference type="CDD" id="cd14291">
    <property type="entry name" value="UBA1_NUB1_like"/>
    <property type="match status" value="1"/>
</dbReference>
<dbReference type="InterPro" id="IPR039749">
    <property type="entry name" value="NUB1"/>
</dbReference>
<dbReference type="Gene3D" id="3.10.20.90">
    <property type="entry name" value="Phosphatidylinositol 3-kinase Catalytic Subunit, Chain A, domain 1"/>
    <property type="match status" value="1"/>
</dbReference>
<dbReference type="Proteomes" id="UP001652582">
    <property type="component" value="Chromosome 23"/>
</dbReference>
<name>A0ABM3LZY2_BICAN</name>
<dbReference type="SUPFAM" id="SSF46934">
    <property type="entry name" value="UBA-like"/>
    <property type="match status" value="3"/>
</dbReference>
<dbReference type="SUPFAM" id="SSF54236">
    <property type="entry name" value="Ubiquitin-like"/>
    <property type="match status" value="1"/>
</dbReference>
<feature type="domain" description="UBA" evidence="2">
    <location>
        <begin position="363"/>
        <end position="403"/>
    </location>
</feature>
<dbReference type="PANTHER" id="PTHR12948">
    <property type="entry name" value="NEDD8 ULTIMATE BUSTER-1 BS4 PROTEIN"/>
    <property type="match status" value="1"/>
</dbReference>
<feature type="domain" description="UBA" evidence="2">
    <location>
        <begin position="431"/>
        <end position="471"/>
    </location>
</feature>
<dbReference type="InterPro" id="IPR015940">
    <property type="entry name" value="UBA"/>
</dbReference>
<proteinExistence type="predicted"/>
<keyword evidence="4" id="KW-1185">Reference proteome</keyword>
<dbReference type="CDD" id="cd17062">
    <property type="entry name" value="Ubl_NUB1"/>
    <property type="match status" value="1"/>
</dbReference>
<dbReference type="SMART" id="SM00165">
    <property type="entry name" value="UBA"/>
    <property type="match status" value="3"/>
</dbReference>
<dbReference type="Pfam" id="PF00627">
    <property type="entry name" value="UBA"/>
    <property type="match status" value="2"/>
</dbReference>
<dbReference type="GeneID" id="112055069"/>
<dbReference type="RefSeq" id="XP_052744625.1">
    <property type="nucleotide sequence ID" value="XM_052888665.1"/>
</dbReference>
<organism evidence="4 5">
    <name type="scientific">Bicyclus anynana</name>
    <name type="common">Squinting bush brown butterfly</name>
    <dbReference type="NCBI Taxonomy" id="110368"/>
    <lineage>
        <taxon>Eukaryota</taxon>
        <taxon>Metazoa</taxon>
        <taxon>Ecdysozoa</taxon>
        <taxon>Arthropoda</taxon>
        <taxon>Hexapoda</taxon>
        <taxon>Insecta</taxon>
        <taxon>Pterygota</taxon>
        <taxon>Neoptera</taxon>
        <taxon>Endopterygota</taxon>
        <taxon>Lepidoptera</taxon>
        <taxon>Glossata</taxon>
        <taxon>Ditrysia</taxon>
        <taxon>Papilionoidea</taxon>
        <taxon>Nymphalidae</taxon>
        <taxon>Satyrinae</taxon>
        <taxon>Satyrini</taxon>
        <taxon>Mycalesina</taxon>
        <taxon>Bicyclus</taxon>
    </lineage>
</organism>
<dbReference type="InterPro" id="IPR009060">
    <property type="entry name" value="UBA-like_sf"/>
</dbReference>
<dbReference type="PROSITE" id="PS50053">
    <property type="entry name" value="UBIQUITIN_2"/>
    <property type="match status" value="1"/>
</dbReference>
<reference evidence="5" key="1">
    <citation type="submission" date="2025-08" db="UniProtKB">
        <authorList>
            <consortium name="RefSeq"/>
        </authorList>
    </citation>
    <scope>IDENTIFICATION</scope>
</reference>
<dbReference type="InterPro" id="IPR029071">
    <property type="entry name" value="Ubiquitin-like_domsf"/>
</dbReference>
<accession>A0ABM3LZY2</accession>
<evidence type="ECO:0000259" key="2">
    <source>
        <dbReference type="PROSITE" id="PS50030"/>
    </source>
</evidence>
<protein>
    <submittedName>
        <fullName evidence="5">NEDD8 ultimate buster 1</fullName>
    </submittedName>
</protein>
<feature type="region of interest" description="Disordered" evidence="1">
    <location>
        <begin position="475"/>
        <end position="494"/>
    </location>
</feature>
<evidence type="ECO:0000313" key="4">
    <source>
        <dbReference type="Proteomes" id="UP001652582"/>
    </source>
</evidence>
<dbReference type="InterPro" id="IPR000626">
    <property type="entry name" value="Ubiquitin-like_dom"/>
</dbReference>
<evidence type="ECO:0000259" key="3">
    <source>
        <dbReference type="PROSITE" id="PS50053"/>
    </source>
</evidence>
<dbReference type="InterPro" id="IPR041207">
    <property type="entry name" value="NUB1_ubiquitin-like_dom"/>
</dbReference>
<feature type="domain" description="UBA" evidence="2">
    <location>
        <begin position="494"/>
        <end position="534"/>
    </location>
</feature>
<dbReference type="PROSITE" id="PS50030">
    <property type="entry name" value="UBA"/>
    <property type="match status" value="3"/>
</dbReference>